<feature type="compositionally biased region" description="Basic and acidic residues" evidence="2">
    <location>
        <begin position="99"/>
        <end position="114"/>
    </location>
</feature>
<evidence type="ECO:0000256" key="3">
    <source>
        <dbReference type="SAM" id="Phobius"/>
    </source>
</evidence>
<sequence length="1112" mass="124660">MATLPPSSATGRRRHQRPVRSAAAARRPPSSAQQMTQRRPQTAAAPSRHGEDDDDDALSAATATTQLTAATTAASAVDDRPAADTAIPATTTDDDDNADAERAASAEAGDDRTSNDGAVAGEVDVADLDIDALIESAEAVQLDDLETVLGASNDVLSDFTSLNLADAAFSEALVTEEPSRAQDYIEELQGDTEEQHISIGMLDLEQIAAEEARLHEEIEKYEQFREEKLTRKQKMLLEQVIVAKKELSHLVKTQKKKLRDAEQLYRRRRRRDMEALSRAFRRAEERLVHALKRRHGEIKTTYGSLTLTDGIYSGTRRRRWRIDWSQAPQPVQIMLACIRGLRDKCASGRLVLSVSMYDRLGGHLMRWSRLPGQEWCGNTLPFKHDARFFSIETDVNQSVFTVCPPEARIKPSMVFVFELFILKNDGTPFDRALAWGVFPMINSEFELVSGKFKVPMHRGDMDPSVITHAEIEKRLARDLDSWLCNLYFTVSRLPRYTSGQREYEVELQYTSSLLGHPERDVPAHVSPEDEMAKAVKHIHSRPTTAPQPAPPHGLNAKLRELSGIQEEAVEVEEEHLLQGEGDDGVQVFLKRAGPFEEYHRNVVRLSAERRKPSMTKKKTPTRLEALQEHTNSVAVLQCAHRRNDAKVEDKTAYVWREIGSEFSVYRIKTSTFWITVACLLLCFWARLYLHYAGQWVFLQALRVPVTEFTVRSFTVNLGYQPSLLLVREQLGVVAFGPIAVAILMVFFIAVAGLARYVFGRFPEIGYRFILAWCIMTVLDPLLILIVDLALERWKYDGVEPVGDAFKLYWHFDHSDDGGLPGIFITAFVYIVIMFASAMATYLYLLRLHLNAAILDLYRRLTATPDDTFVPYDNELSIQELDYLVRKAEQWRGQRGERRKVAVYDHVWTPDEQDAAAEVHPRTHEATERAHSARTGSGGSGGTDKGGDGKKRKKLLGGGRRMSAEEVVLAMQRQVGDEVTTHVSIHTINLDGTTTMYRQFLRLPDGAIVEVFGAVGGNLDQRVQKTLDEAHVDISTLTRESTRIIQDKFHSSAAPVATMTQRPSAFSLLSVSAFAMSQRRHTPSSTQRSAVISPSPLVPRQGSASNSSQPTDE</sequence>
<feature type="compositionally biased region" description="Polar residues" evidence="2">
    <location>
        <begin position="1101"/>
        <end position="1112"/>
    </location>
</feature>
<dbReference type="PANTHER" id="PTHR33862">
    <property type="entry name" value="OROFACIAL CLEFT 1 CANDIDATE GENE 1 PROTEIN"/>
    <property type="match status" value="1"/>
</dbReference>
<dbReference type="AlphaFoldDB" id="F2UDD2"/>
<keyword evidence="3" id="KW-0472">Membrane</keyword>
<feature type="compositionally biased region" description="Low complexity" evidence="2">
    <location>
        <begin position="19"/>
        <end position="34"/>
    </location>
</feature>
<feature type="transmembrane region" description="Helical" evidence="3">
    <location>
        <begin position="822"/>
        <end position="844"/>
    </location>
</feature>
<evidence type="ECO:0000256" key="2">
    <source>
        <dbReference type="SAM" id="MobiDB-lite"/>
    </source>
</evidence>
<dbReference type="eggNOG" id="ENOG502QRVX">
    <property type="taxonomic scope" value="Eukaryota"/>
</dbReference>
<evidence type="ECO:0000313" key="5">
    <source>
        <dbReference type="Proteomes" id="UP000007799"/>
    </source>
</evidence>
<keyword evidence="3" id="KW-1133">Transmembrane helix</keyword>
<dbReference type="EMBL" id="GL832969">
    <property type="protein sequence ID" value="EGD74627.1"/>
    <property type="molecule type" value="Genomic_DNA"/>
</dbReference>
<reference evidence="4" key="1">
    <citation type="submission" date="2009-08" db="EMBL/GenBank/DDBJ databases">
        <title>Annotation of Salpingoeca rosetta.</title>
        <authorList>
            <consortium name="The Broad Institute Genome Sequencing Platform"/>
            <person name="Russ C."/>
            <person name="Cuomo C."/>
            <person name="Burger G."/>
            <person name="Gray M.W."/>
            <person name="Holland P.W.H."/>
            <person name="King N."/>
            <person name="Lang F.B.F."/>
            <person name="Roger A.J."/>
            <person name="Ruiz-Trillo I."/>
            <person name="Young S.K."/>
            <person name="Zeng Q."/>
            <person name="Gargeya S."/>
            <person name="Alvarado L."/>
            <person name="Berlin A."/>
            <person name="Chapman S.B."/>
            <person name="Chen Z."/>
            <person name="Freedman E."/>
            <person name="Gellesch M."/>
            <person name="Goldberg J."/>
            <person name="Griggs A."/>
            <person name="Gujja S."/>
            <person name="Heilman E."/>
            <person name="Heiman D."/>
            <person name="Howarth C."/>
            <person name="Mehta T."/>
            <person name="Neiman D."/>
            <person name="Pearson M."/>
            <person name="Roberts A."/>
            <person name="Saif S."/>
            <person name="Shea T."/>
            <person name="Shenoy N."/>
            <person name="Sisk P."/>
            <person name="Stolte C."/>
            <person name="Sykes S."/>
            <person name="White J."/>
            <person name="Yandava C."/>
            <person name="Haas B."/>
            <person name="Nusbaum C."/>
            <person name="Birren B."/>
        </authorList>
    </citation>
    <scope>NUCLEOTIDE SEQUENCE [LARGE SCALE GENOMIC DNA]</scope>
    <source>
        <strain evidence="4">ATCC 50818</strain>
    </source>
</reference>
<feature type="compositionally biased region" description="Polar residues" evidence="2">
    <location>
        <begin position="1082"/>
        <end position="1091"/>
    </location>
</feature>
<dbReference type="InParanoid" id="F2UDD2"/>
<feature type="compositionally biased region" description="Polar residues" evidence="2">
    <location>
        <begin position="1"/>
        <end position="10"/>
    </location>
</feature>
<feature type="region of interest" description="Disordered" evidence="2">
    <location>
        <begin position="912"/>
        <end position="958"/>
    </location>
</feature>
<keyword evidence="3" id="KW-0812">Transmembrane</keyword>
<dbReference type="RefSeq" id="XP_004992884.1">
    <property type="nucleotide sequence ID" value="XM_004992827.1"/>
</dbReference>
<feature type="transmembrane region" description="Helical" evidence="3">
    <location>
        <begin position="769"/>
        <end position="790"/>
    </location>
</feature>
<feature type="region of interest" description="Disordered" evidence="2">
    <location>
        <begin position="1"/>
        <end position="117"/>
    </location>
</feature>
<proteinExistence type="predicted"/>
<feature type="region of interest" description="Disordered" evidence="2">
    <location>
        <begin position="1078"/>
        <end position="1112"/>
    </location>
</feature>
<dbReference type="GeneID" id="16073457"/>
<protein>
    <submittedName>
        <fullName evidence="4">Uncharacterized protein</fullName>
    </submittedName>
</protein>
<evidence type="ECO:0000256" key="1">
    <source>
        <dbReference type="SAM" id="Coils"/>
    </source>
</evidence>
<dbReference type="OMA" id="EVCVCCL"/>
<feature type="coiled-coil region" evidence="1">
    <location>
        <begin position="204"/>
        <end position="293"/>
    </location>
</feature>
<keyword evidence="1" id="KW-0175">Coiled coil</keyword>
<evidence type="ECO:0000313" key="4">
    <source>
        <dbReference type="EMBL" id="EGD74627.1"/>
    </source>
</evidence>
<dbReference type="Proteomes" id="UP000007799">
    <property type="component" value="Unassembled WGS sequence"/>
</dbReference>
<accession>F2UDD2</accession>
<dbReference type="InterPro" id="IPR031390">
    <property type="entry name" value="OFCC1"/>
</dbReference>
<feature type="transmembrane region" description="Helical" evidence="3">
    <location>
        <begin position="734"/>
        <end position="757"/>
    </location>
</feature>
<gene>
    <name evidence="4" type="ORF">PTSG_05991</name>
</gene>
<keyword evidence="5" id="KW-1185">Reference proteome</keyword>
<feature type="compositionally biased region" description="Basic and acidic residues" evidence="2">
    <location>
        <begin position="916"/>
        <end position="930"/>
    </location>
</feature>
<organism evidence="5">
    <name type="scientific">Salpingoeca rosetta (strain ATCC 50818 / BSB-021)</name>
    <dbReference type="NCBI Taxonomy" id="946362"/>
    <lineage>
        <taxon>Eukaryota</taxon>
        <taxon>Choanoflagellata</taxon>
        <taxon>Craspedida</taxon>
        <taxon>Salpingoecidae</taxon>
        <taxon>Salpingoeca</taxon>
    </lineage>
</organism>
<name>F2UDD2_SALR5</name>
<dbReference type="KEGG" id="sre:PTSG_05991"/>
<dbReference type="PANTHER" id="PTHR33862:SF3">
    <property type="entry name" value="OROFACIAL CLEFT 1 CANDIDATE GENE 1 PROTEIN"/>
    <property type="match status" value="1"/>
</dbReference>
<feature type="compositionally biased region" description="Low complexity" evidence="2">
    <location>
        <begin position="58"/>
        <end position="76"/>
    </location>
</feature>
<dbReference type="OrthoDB" id="347244at2759"/>